<dbReference type="InterPro" id="IPR019928">
    <property type="entry name" value="Ribosomal_uL3_arc"/>
</dbReference>
<dbReference type="GO" id="GO:0006412">
    <property type="term" value="P:translation"/>
    <property type="evidence" value="ECO:0007669"/>
    <property type="project" value="UniProtKB-UniRule"/>
</dbReference>
<keyword evidence="2 6" id="KW-0699">rRNA-binding</keyword>
<comment type="function">
    <text evidence="6">One of the primary rRNA binding proteins, it binds directly near the 3'-end of the 23S rRNA, where it nucleates assembly of the 50S subunit.</text>
</comment>
<dbReference type="GO" id="GO:0003735">
    <property type="term" value="F:structural constituent of ribosome"/>
    <property type="evidence" value="ECO:0007669"/>
    <property type="project" value="UniProtKB-UniRule"/>
</dbReference>
<dbReference type="SUPFAM" id="SSF50447">
    <property type="entry name" value="Translation proteins"/>
    <property type="match status" value="1"/>
</dbReference>
<comment type="similarity">
    <text evidence="1 6">Belongs to the universal ribosomal protein uL3 family.</text>
</comment>
<evidence type="ECO:0000256" key="5">
    <source>
        <dbReference type="ARBA" id="ARBA00023274"/>
    </source>
</evidence>
<dbReference type="PROSITE" id="PS00474">
    <property type="entry name" value="RIBOSOMAL_L3"/>
    <property type="match status" value="1"/>
</dbReference>
<dbReference type="GO" id="GO:0019843">
    <property type="term" value="F:rRNA binding"/>
    <property type="evidence" value="ECO:0007669"/>
    <property type="project" value="UniProtKB-UniRule"/>
</dbReference>
<dbReference type="PANTHER" id="PTHR11363:SF5">
    <property type="entry name" value="LARGE RIBOSOMAL SUBUNIT PROTEIN UL3"/>
    <property type="match status" value="1"/>
</dbReference>
<dbReference type="Gene3D" id="2.40.30.10">
    <property type="entry name" value="Translation factors"/>
    <property type="match status" value="1"/>
</dbReference>
<dbReference type="NCBIfam" id="TIGR03626">
    <property type="entry name" value="L3_arch"/>
    <property type="match status" value="1"/>
</dbReference>
<accession>A0A7C4CZW7</accession>
<sequence length="342" mass="38169">MAHRKTSAPKRGSLGVRPRKRASRIVPRIRSWPNVSLLQPRILGFLGYKVGMTHAIIVDDRPGSITEGKEIMVPVTIIETPPMMPIALRTYKYNDIGGLSVFTDIWIEVPEELEIWRKVSTYRPTRDLEGRLQMIRENIDKIVEVSVIVASMPKYSGGLSKKKPDIIEIKIGGGKSINEVIDYAIGILGKKISVDQVFSPGQFIDVIGVTKGKGFQGVIKRFHVKELPRWHKHRKGSRRVGSRSPAEGAMSAVPQPGQMGFHRRTEYNKRILAIGDDGYSITPSGGFPHYGIVRSAYVVVQGSVMGSPKRPIILRWPIRPPRWSPQGPPTIRYISLESKIAG</sequence>
<dbReference type="AlphaFoldDB" id="A0A7C4CZW7"/>
<organism evidence="8">
    <name type="scientific">Ignisphaera aggregans</name>
    <dbReference type="NCBI Taxonomy" id="334771"/>
    <lineage>
        <taxon>Archaea</taxon>
        <taxon>Thermoproteota</taxon>
        <taxon>Thermoprotei</taxon>
        <taxon>Desulfurococcales</taxon>
        <taxon>Desulfurococcaceae</taxon>
        <taxon>Ignisphaera</taxon>
    </lineage>
</organism>
<dbReference type="PANTHER" id="PTHR11363">
    <property type="entry name" value="60S RIBOSOMAL PROTEIN L3-RELATED"/>
    <property type="match status" value="1"/>
</dbReference>
<dbReference type="InterPro" id="IPR019926">
    <property type="entry name" value="Ribosomal_uL3_CS"/>
</dbReference>
<dbReference type="InterPro" id="IPR000597">
    <property type="entry name" value="Ribosomal_uL3"/>
</dbReference>
<name>A0A7C4CZW7_9CREN</name>
<evidence type="ECO:0000256" key="6">
    <source>
        <dbReference type="HAMAP-Rule" id="MF_01325"/>
    </source>
</evidence>
<dbReference type="InterPro" id="IPR044892">
    <property type="entry name" value="Ribosomal_L3_dom_3_arc_sf"/>
</dbReference>
<evidence type="ECO:0000256" key="4">
    <source>
        <dbReference type="ARBA" id="ARBA00022980"/>
    </source>
</evidence>
<dbReference type="HAMAP" id="MF_01325_A">
    <property type="entry name" value="Ribosomal_uL3_A"/>
    <property type="match status" value="1"/>
</dbReference>
<feature type="region of interest" description="Disordered" evidence="7">
    <location>
        <begin position="1"/>
        <end position="21"/>
    </location>
</feature>
<keyword evidence="3 6" id="KW-0694">RNA-binding</keyword>
<evidence type="ECO:0000256" key="7">
    <source>
        <dbReference type="SAM" id="MobiDB-lite"/>
    </source>
</evidence>
<dbReference type="InterPro" id="IPR045077">
    <property type="entry name" value="L3_arc_euk"/>
</dbReference>
<comment type="caution">
    <text evidence="8">The sequence shown here is derived from an EMBL/GenBank/DDBJ whole genome shotgun (WGS) entry which is preliminary data.</text>
</comment>
<gene>
    <name evidence="6" type="primary">rpl3</name>
    <name evidence="8" type="ORF">ENU31_00140</name>
</gene>
<dbReference type="Gene3D" id="4.10.960.10">
    <property type="entry name" value="Ribosomal protein L3, domain 3"/>
    <property type="match status" value="1"/>
</dbReference>
<feature type="region of interest" description="Disordered" evidence="7">
    <location>
        <begin position="233"/>
        <end position="259"/>
    </location>
</feature>
<dbReference type="NCBIfam" id="NF003261">
    <property type="entry name" value="PRK04231.1"/>
    <property type="match status" value="1"/>
</dbReference>
<dbReference type="InterPro" id="IPR009000">
    <property type="entry name" value="Transl_B-barrel_sf"/>
</dbReference>
<keyword evidence="5 6" id="KW-0687">Ribonucleoprotein</keyword>
<dbReference type="EMBL" id="DTCA01000004">
    <property type="protein sequence ID" value="HGM06806.1"/>
    <property type="molecule type" value="Genomic_DNA"/>
</dbReference>
<keyword evidence="4 6" id="KW-0689">Ribosomal protein</keyword>
<reference evidence="8" key="1">
    <citation type="journal article" date="2020" name="mSystems">
        <title>Genome- and Community-Level Interaction Insights into Carbon Utilization and Element Cycling Functions of Hydrothermarchaeota in Hydrothermal Sediment.</title>
        <authorList>
            <person name="Zhou Z."/>
            <person name="Liu Y."/>
            <person name="Xu W."/>
            <person name="Pan J."/>
            <person name="Luo Z.H."/>
            <person name="Li M."/>
        </authorList>
    </citation>
    <scope>NUCLEOTIDE SEQUENCE [LARGE SCALE GENOMIC DNA]</scope>
    <source>
        <strain evidence="8">SpSt-658</strain>
    </source>
</reference>
<comment type="subunit">
    <text evidence="6">Part of the 50S ribosomal subunit. Forms a cluster with proteins L14 and L24e.</text>
</comment>
<evidence type="ECO:0000256" key="1">
    <source>
        <dbReference type="ARBA" id="ARBA00006540"/>
    </source>
</evidence>
<dbReference type="GO" id="GO:0022625">
    <property type="term" value="C:cytosolic large ribosomal subunit"/>
    <property type="evidence" value="ECO:0007669"/>
    <property type="project" value="UniProtKB-UniRule"/>
</dbReference>
<dbReference type="Gene3D" id="3.30.1430.10">
    <property type="match status" value="1"/>
</dbReference>
<protein>
    <recommendedName>
        <fullName evidence="6">Large ribosomal subunit protein uL3</fullName>
    </recommendedName>
</protein>
<evidence type="ECO:0000256" key="2">
    <source>
        <dbReference type="ARBA" id="ARBA00022730"/>
    </source>
</evidence>
<dbReference type="Pfam" id="PF00297">
    <property type="entry name" value="Ribosomal_L3"/>
    <property type="match status" value="1"/>
</dbReference>
<proteinExistence type="inferred from homology"/>
<evidence type="ECO:0000256" key="3">
    <source>
        <dbReference type="ARBA" id="ARBA00022884"/>
    </source>
</evidence>
<evidence type="ECO:0000313" key="8">
    <source>
        <dbReference type="EMBL" id="HGM06806.1"/>
    </source>
</evidence>